<name>A0ABR1E5J0_NECAM</name>
<proteinExistence type="predicted"/>
<accession>A0ABR1E5J0</accession>
<comment type="caution">
    <text evidence="1">The sequence shown here is derived from an EMBL/GenBank/DDBJ whole genome shotgun (WGS) entry which is preliminary data.</text>
</comment>
<dbReference type="EMBL" id="JAVFWL010000005">
    <property type="protein sequence ID" value="KAK6757728.1"/>
    <property type="molecule type" value="Genomic_DNA"/>
</dbReference>
<protein>
    <submittedName>
        <fullName evidence="1">Uncharacterized protein</fullName>
    </submittedName>
</protein>
<reference evidence="1 2" key="1">
    <citation type="submission" date="2023-08" db="EMBL/GenBank/DDBJ databases">
        <title>A Necator americanus chromosomal reference genome.</title>
        <authorList>
            <person name="Ilik V."/>
            <person name="Petrzelkova K.J."/>
            <person name="Pardy F."/>
            <person name="Fuh T."/>
            <person name="Niatou-Singa F.S."/>
            <person name="Gouil Q."/>
            <person name="Baker L."/>
            <person name="Ritchie M.E."/>
            <person name="Jex A.R."/>
            <person name="Gazzola D."/>
            <person name="Li H."/>
            <person name="Toshio Fujiwara R."/>
            <person name="Zhan B."/>
            <person name="Aroian R.V."/>
            <person name="Pafco B."/>
            <person name="Schwarz E.M."/>
        </authorList>
    </citation>
    <scope>NUCLEOTIDE SEQUENCE [LARGE SCALE GENOMIC DNA]</scope>
    <source>
        <strain evidence="1 2">Aroian</strain>
        <tissue evidence="1">Whole animal</tissue>
    </source>
</reference>
<organism evidence="1 2">
    <name type="scientific">Necator americanus</name>
    <name type="common">Human hookworm</name>
    <dbReference type="NCBI Taxonomy" id="51031"/>
    <lineage>
        <taxon>Eukaryota</taxon>
        <taxon>Metazoa</taxon>
        <taxon>Ecdysozoa</taxon>
        <taxon>Nematoda</taxon>
        <taxon>Chromadorea</taxon>
        <taxon>Rhabditida</taxon>
        <taxon>Rhabditina</taxon>
        <taxon>Rhabditomorpha</taxon>
        <taxon>Strongyloidea</taxon>
        <taxon>Ancylostomatidae</taxon>
        <taxon>Bunostominae</taxon>
        <taxon>Necator</taxon>
    </lineage>
</organism>
<dbReference type="Proteomes" id="UP001303046">
    <property type="component" value="Unassembled WGS sequence"/>
</dbReference>
<evidence type="ECO:0000313" key="2">
    <source>
        <dbReference type="Proteomes" id="UP001303046"/>
    </source>
</evidence>
<sequence length="76" mass="9023">MSHCRREKDVVGRVSLLVSGFWCSGGRRSTIIIEVEKHLTTRWTDLDTVARMKMWNSAVRRQQKKMFIDFYTCKKI</sequence>
<keyword evidence="2" id="KW-1185">Reference proteome</keyword>
<gene>
    <name evidence="1" type="primary">Necator_chrV.g20297</name>
    <name evidence="1" type="ORF">RB195_015505</name>
</gene>
<evidence type="ECO:0000313" key="1">
    <source>
        <dbReference type="EMBL" id="KAK6757728.1"/>
    </source>
</evidence>